<dbReference type="EMBL" id="PVBS01000002">
    <property type="protein sequence ID" value="PRD53957.1"/>
    <property type="molecule type" value="Genomic_DNA"/>
</dbReference>
<reference evidence="8 9" key="1">
    <citation type="submission" date="2018-02" db="EMBL/GenBank/DDBJ databases">
        <title>The draft genome of Sphingobacterium gobiense H7.</title>
        <authorList>
            <person name="Li L."/>
            <person name="Liu L."/>
            <person name="Zhang X."/>
            <person name="Wang T."/>
            <person name="Liang L."/>
        </authorList>
    </citation>
    <scope>NUCLEOTIDE SEQUENCE [LARGE SCALE GENOMIC DNA]</scope>
    <source>
        <strain evidence="8 9">ACCC 05757</strain>
    </source>
</reference>
<dbReference type="PANTHER" id="PTHR30008">
    <property type="entry name" value="EXODEOXYRIBONUCLEASE 7 LARGE SUBUNIT"/>
    <property type="match status" value="1"/>
</dbReference>
<keyword evidence="2 5" id="KW-0540">Nuclease</keyword>
<dbReference type="Proteomes" id="UP000238642">
    <property type="component" value="Unassembled WGS sequence"/>
</dbReference>
<dbReference type="Pfam" id="PF02601">
    <property type="entry name" value="Exonuc_VII_L"/>
    <property type="match status" value="1"/>
</dbReference>
<organism evidence="8 9">
    <name type="scientific">Sphingobacterium gobiense</name>
    <dbReference type="NCBI Taxonomy" id="1382456"/>
    <lineage>
        <taxon>Bacteria</taxon>
        <taxon>Pseudomonadati</taxon>
        <taxon>Bacteroidota</taxon>
        <taxon>Sphingobacteriia</taxon>
        <taxon>Sphingobacteriales</taxon>
        <taxon>Sphingobacteriaceae</taxon>
        <taxon>Sphingobacterium</taxon>
    </lineage>
</organism>
<evidence type="ECO:0000256" key="3">
    <source>
        <dbReference type="ARBA" id="ARBA00022801"/>
    </source>
</evidence>
<gene>
    <name evidence="8" type="primary">xseA</name>
    <name evidence="8" type="ORF">C5749_10625</name>
</gene>
<sequence>MPEVIDNKTIFSLLEVSRSIQKTIAERYKSLYWIKAEMNKLNHYSHSGHCYPELVEKREGKVVAEMRSILWKADYHRINDQFRSLLNEPLRDGITILFQAAISYDPLYGFSLKIVDIDPTFVLGELEREKRESIRKLQTEGIFSANRNLRFPRLPKRLAIISVETSKGLSDFFKIIDRNPWKYKFEYTLFPALLQGDKSVPSIIRQLANIAEKTEEFDTVAIIRGGGGDVGLSSYNNYQLAKAIAIFPIPVITGIGHSTNETVSEMVAHQNAITPSELADFLIQKFHQFAIPVDEVQNRIIQASKRLFEQEERLLTQFSQSLSWNAKTVLTTQQHKLTTLMNHLQLFSMQLLKDRQTAINNIQRLMQLADPKQLLKKGFSITKINGHAITQDTAVKAGDEIETTLYEGTVRSKVTR</sequence>
<keyword evidence="3 5" id="KW-0378">Hydrolase</keyword>
<keyword evidence="4 5" id="KW-0269">Exonuclease</keyword>
<name>A0A2S9JLC8_9SPHI</name>
<keyword evidence="1" id="KW-0963">Cytoplasm</keyword>
<dbReference type="RefSeq" id="WP_105725862.1">
    <property type="nucleotide sequence ID" value="NZ_PVBS01000002.1"/>
</dbReference>
<dbReference type="InterPro" id="IPR003753">
    <property type="entry name" value="Exonuc_VII_L"/>
</dbReference>
<dbReference type="EC" id="3.1.11.6" evidence="5"/>
<comment type="similarity">
    <text evidence="5">Belongs to the XseA family.</text>
</comment>
<dbReference type="PANTHER" id="PTHR30008:SF0">
    <property type="entry name" value="EXODEOXYRIBONUCLEASE 7 LARGE SUBUNIT"/>
    <property type="match status" value="1"/>
</dbReference>
<comment type="catalytic activity">
    <reaction evidence="5">
        <text>Exonucleolytic cleavage in either 5'- to 3'- or 3'- to 5'-direction to yield nucleoside 5'-phosphates.</text>
        <dbReference type="EC" id="3.1.11.6"/>
    </reaction>
</comment>
<dbReference type="OrthoDB" id="9802795at2"/>
<dbReference type="InterPro" id="IPR020579">
    <property type="entry name" value="Exonuc_VII_lsu_C"/>
</dbReference>
<dbReference type="GO" id="GO:0009318">
    <property type="term" value="C:exodeoxyribonuclease VII complex"/>
    <property type="evidence" value="ECO:0007669"/>
    <property type="project" value="UniProtKB-UniRule"/>
</dbReference>
<dbReference type="InterPro" id="IPR025824">
    <property type="entry name" value="OB-fold_nuc-bd_dom"/>
</dbReference>
<dbReference type="NCBIfam" id="TIGR00237">
    <property type="entry name" value="xseA"/>
    <property type="match status" value="1"/>
</dbReference>
<feature type="domain" description="Exonuclease VII large subunit C-terminal" evidence="6">
    <location>
        <begin position="143"/>
        <end position="363"/>
    </location>
</feature>
<protein>
    <recommendedName>
        <fullName evidence="5">Exodeoxyribonuclease 7 large subunit</fullName>
        <ecNumber evidence="5">3.1.11.6</ecNumber>
    </recommendedName>
</protein>
<evidence type="ECO:0000256" key="4">
    <source>
        <dbReference type="ARBA" id="ARBA00022839"/>
    </source>
</evidence>
<dbReference type="Pfam" id="PF13742">
    <property type="entry name" value="tRNA_anti_2"/>
    <property type="match status" value="1"/>
</dbReference>
<dbReference type="GO" id="GO:0008855">
    <property type="term" value="F:exodeoxyribonuclease VII activity"/>
    <property type="evidence" value="ECO:0007669"/>
    <property type="project" value="UniProtKB-UniRule"/>
</dbReference>
<dbReference type="GO" id="GO:0006308">
    <property type="term" value="P:DNA catabolic process"/>
    <property type="evidence" value="ECO:0007669"/>
    <property type="project" value="UniProtKB-UniRule"/>
</dbReference>
<evidence type="ECO:0000313" key="8">
    <source>
        <dbReference type="EMBL" id="PRD53957.1"/>
    </source>
</evidence>
<proteinExistence type="inferred from homology"/>
<accession>A0A2S9JLC8</accession>
<dbReference type="GO" id="GO:0005737">
    <property type="term" value="C:cytoplasm"/>
    <property type="evidence" value="ECO:0007669"/>
    <property type="project" value="UniProtKB-SubCell"/>
</dbReference>
<dbReference type="CDD" id="cd04489">
    <property type="entry name" value="ExoVII_LU_OBF"/>
    <property type="match status" value="1"/>
</dbReference>
<dbReference type="GO" id="GO:0003676">
    <property type="term" value="F:nucleic acid binding"/>
    <property type="evidence" value="ECO:0007669"/>
    <property type="project" value="InterPro"/>
</dbReference>
<comment type="subcellular location">
    <subcellularLocation>
        <location evidence="5">Cytoplasm</location>
    </subcellularLocation>
</comment>
<evidence type="ECO:0000256" key="1">
    <source>
        <dbReference type="ARBA" id="ARBA00022490"/>
    </source>
</evidence>
<feature type="domain" description="OB-fold nucleic acid binding" evidence="7">
    <location>
        <begin position="12"/>
        <end position="117"/>
    </location>
</feature>
<evidence type="ECO:0000313" key="9">
    <source>
        <dbReference type="Proteomes" id="UP000238642"/>
    </source>
</evidence>
<evidence type="ECO:0000259" key="7">
    <source>
        <dbReference type="Pfam" id="PF13742"/>
    </source>
</evidence>
<keyword evidence="9" id="KW-1185">Reference proteome</keyword>
<evidence type="ECO:0000256" key="2">
    <source>
        <dbReference type="ARBA" id="ARBA00022722"/>
    </source>
</evidence>
<comment type="caution">
    <text evidence="8">The sequence shown here is derived from an EMBL/GenBank/DDBJ whole genome shotgun (WGS) entry which is preliminary data.</text>
</comment>
<evidence type="ECO:0000259" key="6">
    <source>
        <dbReference type="Pfam" id="PF02601"/>
    </source>
</evidence>
<evidence type="ECO:0000256" key="5">
    <source>
        <dbReference type="RuleBase" id="RU004355"/>
    </source>
</evidence>
<dbReference type="AlphaFoldDB" id="A0A2S9JLC8"/>